<comment type="caution">
    <text evidence="1">The sequence shown here is derived from an EMBL/GenBank/DDBJ whole genome shotgun (WGS) entry which is preliminary data.</text>
</comment>
<dbReference type="Gene3D" id="3.20.20.80">
    <property type="entry name" value="Glycosidases"/>
    <property type="match status" value="1"/>
</dbReference>
<evidence type="ECO:0000313" key="1">
    <source>
        <dbReference type="EMBL" id="MBC9825454.1"/>
    </source>
</evidence>
<dbReference type="RefSeq" id="WP_023179330.1">
    <property type="nucleotide sequence ID" value="NZ_JBELZU010000011.1"/>
</dbReference>
<gene>
    <name evidence="1" type="ORF">GLO26_06385</name>
</gene>
<dbReference type="SUPFAM" id="SSF51445">
    <property type="entry name" value="(Trans)glycosidases"/>
    <property type="match status" value="1"/>
</dbReference>
<dbReference type="Proteomes" id="UP000638836">
    <property type="component" value="Unassembled WGS sequence"/>
</dbReference>
<keyword evidence="2" id="KW-1185">Reference proteome</keyword>
<dbReference type="Pfam" id="PF22612">
    <property type="entry name" value="GH113"/>
    <property type="match status" value="1"/>
</dbReference>
<accession>A0ABR7TC15</accession>
<organism evidence="1 2">
    <name type="scientific">Carnobacterium inhibens</name>
    <dbReference type="NCBI Taxonomy" id="147709"/>
    <lineage>
        <taxon>Bacteria</taxon>
        <taxon>Bacillati</taxon>
        <taxon>Bacillota</taxon>
        <taxon>Bacilli</taxon>
        <taxon>Lactobacillales</taxon>
        <taxon>Carnobacteriaceae</taxon>
        <taxon>Carnobacterium</taxon>
    </lineage>
</organism>
<reference evidence="1 2" key="1">
    <citation type="journal article" date="2020" name="Microorganisms">
        <title>New Insight into Antimicrobial Compounds from Food and Marine-Sourced Carnobacterium Species through Phenotype and Genome Analyses.</title>
        <authorList>
            <person name="Begrem S."/>
            <person name="Ivaniuk F."/>
            <person name="Gigout-Chevalier F."/>
            <person name="Kolypczuk L."/>
            <person name="Bonnetot S."/>
            <person name="Leroi F."/>
            <person name="Grovel O."/>
            <person name="Delbarre-Ladrat C."/>
            <person name="Passerini D."/>
        </authorList>
    </citation>
    <scope>NUCLEOTIDE SEQUENCE [LARGE SCALE GENOMIC DNA]</scope>
    <source>
        <strain evidence="1 2">MIP2551</strain>
    </source>
</reference>
<dbReference type="InterPro" id="IPR017853">
    <property type="entry name" value="GH"/>
</dbReference>
<evidence type="ECO:0000313" key="2">
    <source>
        <dbReference type="Proteomes" id="UP000638836"/>
    </source>
</evidence>
<dbReference type="InterPro" id="IPR055151">
    <property type="entry name" value="GH113"/>
</dbReference>
<proteinExistence type="predicted"/>
<sequence length="309" mass="36253">MEFIKGVTFGYMSQRGEWATQEAFESLRLLKERCAATHVILAVVAEQATIHATKINWQAETVLSDQEVRKMIAFAQEIGLKVILKPMVNIADGMWRAHINFFDHDVPCEPKWSEWFSAYTEFITHYAKIAEETACELFVVGCELVNSDRREKEWREVISNVRNSYTGLITYNCDKYQEDHLTWWDAVDVLSSSGYYPIDKWEQELKRIEEVIEKEQKPFFFCEAGCASRIGSKWLPNNWELEGSVDSSGQKEWYEEMFRQTDKYEWVEGFGLWDWKSKLYPIHQADADQDYAVYGKPAESIIQSYFKKK</sequence>
<name>A0ABR7TC15_9LACT</name>
<protein>
    <submittedName>
        <fullName evidence="1">1,4-beta-xylanase</fullName>
    </submittedName>
</protein>
<dbReference type="EMBL" id="WNJQ01000004">
    <property type="protein sequence ID" value="MBC9825454.1"/>
    <property type="molecule type" value="Genomic_DNA"/>
</dbReference>